<dbReference type="SUPFAM" id="SSF52743">
    <property type="entry name" value="Subtilisin-like"/>
    <property type="match status" value="1"/>
</dbReference>
<dbReference type="InterPro" id="IPR036852">
    <property type="entry name" value="Peptidase_S8/S53_dom_sf"/>
</dbReference>
<gene>
    <name evidence="6" type="ORF">GCM10009765_44490</name>
</gene>
<accession>A0ABP4TLF8</accession>
<dbReference type="PROSITE" id="PS51695">
    <property type="entry name" value="SEDOLISIN"/>
    <property type="match status" value="1"/>
</dbReference>
<dbReference type="InterPro" id="IPR023828">
    <property type="entry name" value="Peptidase_S8_Ser-AS"/>
</dbReference>
<keyword evidence="4" id="KW-0732">Signal</keyword>
<feature type="chain" id="PRO_5046222169" evidence="4">
    <location>
        <begin position="27"/>
        <end position="386"/>
    </location>
</feature>
<evidence type="ECO:0000259" key="5">
    <source>
        <dbReference type="PROSITE" id="PS51695"/>
    </source>
</evidence>
<reference evidence="7" key="1">
    <citation type="journal article" date="2019" name="Int. J. Syst. Evol. Microbiol.">
        <title>The Global Catalogue of Microorganisms (GCM) 10K type strain sequencing project: providing services to taxonomists for standard genome sequencing and annotation.</title>
        <authorList>
            <consortium name="The Broad Institute Genomics Platform"/>
            <consortium name="The Broad Institute Genome Sequencing Center for Infectious Disease"/>
            <person name="Wu L."/>
            <person name="Ma J."/>
        </authorList>
    </citation>
    <scope>NUCLEOTIDE SEQUENCE [LARGE SCALE GENOMIC DNA]</scope>
    <source>
        <strain evidence="7">JCM 14718</strain>
    </source>
</reference>
<dbReference type="InterPro" id="IPR050819">
    <property type="entry name" value="Tripeptidyl-peptidase_I"/>
</dbReference>
<dbReference type="PANTHER" id="PTHR14218:SF15">
    <property type="entry name" value="TRIPEPTIDYL-PEPTIDASE 1"/>
    <property type="match status" value="1"/>
</dbReference>
<dbReference type="PANTHER" id="PTHR14218">
    <property type="entry name" value="PROTEASE S8 TRIPEPTIDYL PEPTIDASE I CLN2"/>
    <property type="match status" value="1"/>
</dbReference>
<protein>
    <submittedName>
        <fullName evidence="6">S8 family serine peptidase</fullName>
    </submittedName>
</protein>
<dbReference type="EMBL" id="BAAANY010000017">
    <property type="protein sequence ID" value="GAA1690212.1"/>
    <property type="molecule type" value="Genomic_DNA"/>
</dbReference>
<name>A0ABP4TLF8_9ACTN</name>
<evidence type="ECO:0000313" key="6">
    <source>
        <dbReference type="EMBL" id="GAA1690212.1"/>
    </source>
</evidence>
<dbReference type="Gene3D" id="3.40.50.200">
    <property type="entry name" value="Peptidase S8/S53 domain"/>
    <property type="match status" value="1"/>
</dbReference>
<keyword evidence="2" id="KW-0378">Hydrolase</keyword>
<sequence length="386" mass="39171">MSITAKIAVTAGVLGALAMAPTSASAATPLVPQGFAQACAPRPGLVAHCLTLFKKQPRTNKTAAVPDGLGATDLRAAYQLPATPGPGSTVAVAIAYHSLNLESDLAAYRSQYGLPACTSASGCLKVENQDGNATPLPDNDPGWEVEESLDVSMISASCPTCHILVVEAKTPSLDDLAAAAVTAGKGAKVVSNSYGLNESGATQAYASAYDQPGHQVVVSTGDAGFTAASFPANGANVIAVGGTELTKSGSARGFDESAWLYGGGGCSAYVDKPARQHDPNCSMRTTADVSAAGDNIAMYNQNQGGWLTIGGTSASAPFIAGMYGQANDNATVDKLYQHPEVFNDITTGTNDPLGHGRKCGNDYLCTAQPGYDGPTGVGTPKGLTAF</sequence>
<proteinExistence type="predicted"/>
<keyword evidence="3" id="KW-0720">Serine protease</keyword>
<organism evidence="6 7">
    <name type="scientific">Fodinicola feengrottensis</name>
    <dbReference type="NCBI Taxonomy" id="435914"/>
    <lineage>
        <taxon>Bacteria</taxon>
        <taxon>Bacillati</taxon>
        <taxon>Actinomycetota</taxon>
        <taxon>Actinomycetes</taxon>
        <taxon>Mycobacteriales</taxon>
        <taxon>Fodinicola</taxon>
    </lineage>
</organism>
<dbReference type="Pfam" id="PF00082">
    <property type="entry name" value="Peptidase_S8"/>
    <property type="match status" value="1"/>
</dbReference>
<evidence type="ECO:0000256" key="1">
    <source>
        <dbReference type="ARBA" id="ARBA00022670"/>
    </source>
</evidence>
<evidence type="ECO:0000256" key="4">
    <source>
        <dbReference type="SAM" id="SignalP"/>
    </source>
</evidence>
<dbReference type="InterPro" id="IPR030400">
    <property type="entry name" value="Sedolisin_dom"/>
</dbReference>
<dbReference type="RefSeq" id="WP_344312291.1">
    <property type="nucleotide sequence ID" value="NZ_BAAANY010000017.1"/>
</dbReference>
<dbReference type="PROSITE" id="PS00138">
    <property type="entry name" value="SUBTILASE_SER"/>
    <property type="match status" value="1"/>
</dbReference>
<evidence type="ECO:0000256" key="3">
    <source>
        <dbReference type="ARBA" id="ARBA00022825"/>
    </source>
</evidence>
<dbReference type="Proteomes" id="UP001500618">
    <property type="component" value="Unassembled WGS sequence"/>
</dbReference>
<evidence type="ECO:0000256" key="2">
    <source>
        <dbReference type="ARBA" id="ARBA00022801"/>
    </source>
</evidence>
<keyword evidence="7" id="KW-1185">Reference proteome</keyword>
<evidence type="ECO:0000313" key="7">
    <source>
        <dbReference type="Proteomes" id="UP001500618"/>
    </source>
</evidence>
<comment type="caution">
    <text evidence="6">The sequence shown here is derived from an EMBL/GenBank/DDBJ whole genome shotgun (WGS) entry which is preliminary data.</text>
</comment>
<keyword evidence="1" id="KW-0645">Protease</keyword>
<feature type="domain" description="Peptidase S53" evidence="5">
    <location>
        <begin position="68"/>
        <end position="386"/>
    </location>
</feature>
<dbReference type="CDD" id="cd04056">
    <property type="entry name" value="Peptidases_S53"/>
    <property type="match status" value="1"/>
</dbReference>
<feature type="signal peptide" evidence="4">
    <location>
        <begin position="1"/>
        <end position="26"/>
    </location>
</feature>
<dbReference type="InterPro" id="IPR000209">
    <property type="entry name" value="Peptidase_S8/S53_dom"/>
</dbReference>